<accession>A0A7C5R056</accession>
<comment type="caution">
    <text evidence="3">The sequence shown here is derived from an EMBL/GenBank/DDBJ whole genome shotgun (WGS) entry which is preliminary data.</text>
</comment>
<dbReference type="GO" id="GO:0005506">
    <property type="term" value="F:iron ion binding"/>
    <property type="evidence" value="ECO:0007669"/>
    <property type="project" value="UniProtKB-ARBA"/>
</dbReference>
<keyword evidence="3" id="KW-0560">Oxidoreductase</keyword>
<keyword evidence="3" id="KW-0223">Dioxygenase</keyword>
<evidence type="ECO:0000256" key="2">
    <source>
        <dbReference type="ARBA" id="ARBA00023004"/>
    </source>
</evidence>
<dbReference type="SUPFAM" id="SSF51197">
    <property type="entry name" value="Clavaminate synthase-like"/>
    <property type="match status" value="1"/>
</dbReference>
<evidence type="ECO:0000256" key="1">
    <source>
        <dbReference type="ARBA" id="ARBA00022723"/>
    </source>
</evidence>
<sequence length="158" mass="17951">MLSEKQIEIFDKDGFIVLPDFKSKSELAALKQAAFDIIDQHDFSGYKARFSTCEDNKKSDAYHRYFLESANTVRCFFEDGAFDAGGDLAVPIQQAINKIGHAQHDLEPVFSEFSHGEKLAELAADIGLRSPQIWQSMYIFKQPRIGGEVHWHQDTGFF</sequence>
<gene>
    <name evidence="3" type="ORF">ENJ42_03205</name>
</gene>
<dbReference type="Pfam" id="PF05721">
    <property type="entry name" value="PhyH"/>
    <property type="match status" value="1"/>
</dbReference>
<organism evidence="3">
    <name type="scientific">Hellea balneolensis</name>
    <dbReference type="NCBI Taxonomy" id="287478"/>
    <lineage>
        <taxon>Bacteria</taxon>
        <taxon>Pseudomonadati</taxon>
        <taxon>Pseudomonadota</taxon>
        <taxon>Alphaproteobacteria</taxon>
        <taxon>Maricaulales</taxon>
        <taxon>Robiginitomaculaceae</taxon>
        <taxon>Hellea</taxon>
    </lineage>
</organism>
<dbReference type="PANTHER" id="PTHR20883:SF15">
    <property type="entry name" value="PHYTANOYL-COA DIOXYGENASE DOMAIN-CONTAINING PROTEIN 1"/>
    <property type="match status" value="1"/>
</dbReference>
<dbReference type="Gene3D" id="2.60.120.620">
    <property type="entry name" value="q2cbj1_9rhob like domain"/>
    <property type="match status" value="1"/>
</dbReference>
<dbReference type="GO" id="GO:0016706">
    <property type="term" value="F:2-oxoglutarate-dependent dioxygenase activity"/>
    <property type="evidence" value="ECO:0007669"/>
    <property type="project" value="UniProtKB-ARBA"/>
</dbReference>
<keyword evidence="2" id="KW-0408">Iron</keyword>
<dbReference type="InterPro" id="IPR008775">
    <property type="entry name" value="Phytyl_CoA_dOase-like"/>
</dbReference>
<keyword evidence="1" id="KW-0479">Metal-binding</keyword>
<dbReference type="Proteomes" id="UP000885830">
    <property type="component" value="Unassembled WGS sequence"/>
</dbReference>
<proteinExistence type="predicted"/>
<evidence type="ECO:0000313" key="3">
    <source>
        <dbReference type="EMBL" id="HHL42604.1"/>
    </source>
</evidence>
<dbReference type="AlphaFoldDB" id="A0A7C5R056"/>
<dbReference type="EMBL" id="DRMJ01000157">
    <property type="protein sequence ID" value="HHL42604.1"/>
    <property type="molecule type" value="Genomic_DNA"/>
</dbReference>
<reference evidence="3" key="1">
    <citation type="journal article" date="2020" name="mSystems">
        <title>Genome- and Community-Level Interaction Insights into Carbon Utilization and Element Cycling Functions of Hydrothermarchaeota in Hydrothermal Sediment.</title>
        <authorList>
            <person name="Zhou Z."/>
            <person name="Liu Y."/>
            <person name="Xu W."/>
            <person name="Pan J."/>
            <person name="Luo Z.H."/>
            <person name="Li M."/>
        </authorList>
    </citation>
    <scope>NUCLEOTIDE SEQUENCE [LARGE SCALE GENOMIC DNA]</scope>
    <source>
        <strain evidence="3">HyVt-485</strain>
    </source>
</reference>
<dbReference type="PANTHER" id="PTHR20883">
    <property type="entry name" value="PHYTANOYL-COA DIOXYGENASE DOMAIN CONTAINING 1"/>
    <property type="match status" value="1"/>
</dbReference>
<feature type="non-terminal residue" evidence="3">
    <location>
        <position position="158"/>
    </location>
</feature>
<protein>
    <submittedName>
        <fullName evidence="3">Phytanoyl-CoA dioxygenase family protein</fullName>
    </submittedName>
</protein>
<name>A0A7C5R056_9PROT</name>